<evidence type="ECO:0000256" key="2">
    <source>
        <dbReference type="ARBA" id="ARBA00022771"/>
    </source>
</evidence>
<keyword evidence="1" id="KW-0479">Metal-binding</keyword>
<feature type="compositionally biased region" description="Basic and acidic residues" evidence="6">
    <location>
        <begin position="327"/>
        <end position="336"/>
    </location>
</feature>
<feature type="compositionally biased region" description="Polar residues" evidence="6">
    <location>
        <begin position="129"/>
        <end position="141"/>
    </location>
</feature>
<keyword evidence="5" id="KW-0804">Transcription</keyword>
<evidence type="ECO:0000259" key="7">
    <source>
        <dbReference type="Pfam" id="PF23121"/>
    </source>
</evidence>
<dbReference type="GO" id="GO:0140566">
    <property type="term" value="F:histone reader activity"/>
    <property type="evidence" value="ECO:0007669"/>
    <property type="project" value="InterPro"/>
</dbReference>
<keyword evidence="4" id="KW-0805">Transcription regulation</keyword>
<evidence type="ECO:0000313" key="8">
    <source>
        <dbReference type="EMBL" id="KAJ7949918.1"/>
    </source>
</evidence>
<dbReference type="InterPro" id="IPR013083">
    <property type="entry name" value="Znf_RING/FYVE/PHD"/>
</dbReference>
<dbReference type="InterPro" id="IPR056280">
    <property type="entry name" value="AIPP2-like_SPOC"/>
</dbReference>
<evidence type="ECO:0000256" key="1">
    <source>
        <dbReference type="ARBA" id="ARBA00022723"/>
    </source>
</evidence>
<reference evidence="8" key="1">
    <citation type="journal article" date="2023" name="Science">
        <title>Elucidation of the pathway for biosynthesis of saponin adjuvants from the soapbark tree.</title>
        <authorList>
            <person name="Reed J."/>
            <person name="Orme A."/>
            <person name="El-Demerdash A."/>
            <person name="Owen C."/>
            <person name="Martin L.B.B."/>
            <person name="Misra R.C."/>
            <person name="Kikuchi S."/>
            <person name="Rejzek M."/>
            <person name="Martin A.C."/>
            <person name="Harkess A."/>
            <person name="Leebens-Mack J."/>
            <person name="Louveau T."/>
            <person name="Stephenson M.J."/>
            <person name="Osbourn A."/>
        </authorList>
    </citation>
    <scope>NUCLEOTIDE SEQUENCE</scope>
    <source>
        <strain evidence="8">S10</strain>
    </source>
</reference>
<comment type="caution">
    <text evidence="8">The sequence shown here is derived from an EMBL/GenBank/DDBJ whole genome shotgun (WGS) entry which is preliminary data.</text>
</comment>
<keyword evidence="3" id="KW-0862">Zinc</keyword>
<dbReference type="InterPro" id="IPR011011">
    <property type="entry name" value="Znf_FYVE_PHD"/>
</dbReference>
<dbReference type="PANTHER" id="PTHR33304:SF9">
    <property type="entry name" value="RING_FYVE_PHD ZINC FINGER SUPERFAMILY PROTEIN"/>
    <property type="match status" value="1"/>
</dbReference>
<dbReference type="KEGG" id="qsa:O6P43_030200"/>
<dbReference type="GO" id="GO:0034244">
    <property type="term" value="P:negative regulation of transcription elongation by RNA polymerase II"/>
    <property type="evidence" value="ECO:0007669"/>
    <property type="project" value="InterPro"/>
</dbReference>
<dbReference type="EMBL" id="JARAOO010000012">
    <property type="protein sequence ID" value="KAJ7949918.1"/>
    <property type="molecule type" value="Genomic_DNA"/>
</dbReference>
<sequence length="1318" mass="144982">MRDMSLELVTCSAPCSSCMHCNQALTGSKIDGFSDKNCQVESADSRGILPNKYEESKSVEALQDNKLCISRANDANGMNGSHNKNAERIGMSFSSASARHLGRGGSICESQFEKSSLSEIPTSKDVDAESSSPKVQSPHAQSLYDNATSNVVSNEKSAPYRGHLIDGSSECKMTMIICTRSWLRLPDIREPPLQSLSGDVTDESDTVEHDVKVCDICGDAGREDLLAICSRCSDGAEHTYCMREMLWKVPERDWLCEECKSSTESENLGQVVEGKRMYEVSSTTQKSQRLAENLEVGPAVKRQALEYCTASPKESSPKRIAALPRESSFRSLDKGQVKPGHQMSFRDGSSNDGSGTPCSPTTGRRGQLTNSTFLKSNSFNTFCSKPKIKLVDEVLPKKQDREHTFKDVKEGPGGMMNKSMSFKSVKSSCSNATESKFNMVSSKSAHVQDAKGLKLGKEWKASDRKNLPKVDCHMVSSTMAISIVCTPKIDQKLTSRGETSVTSSMSNNRELRIAQDGKLNDFSKPSGSIARRSLESPITSVGASSTVGNASDADQKLNHINCRDDPLSNYSLKTVDRTCNSVVGTQDGLTRSPELTNFVEKTGDSLGACSGPTFITAPKSVFCKRCKETGHSTEFCMIDDLQEFGTDISAARSSREEMHESNRLKATIDAALPRRPEVYKKKGEHNVMSAETNEGKEILDNYTSGPNKYTTINDVSQLQPITDSHSSKLRNTDSSNLSAGKPIVKDLLNEASALVPVPLKISTIPVYEYIWQGVFEVRRDGKPLNFCGGIQAHLSTCASPKVPEVVNKIPYKVSLDEVPRSSTWPLQFHQNGVKEDNIALYFFAKDVESYESSYKSLLDHMIKNDLALKGFWDGVELLIFPSNQLPEESQRWNMLFYLWGVFKGRRVNHSDSSDKFLIPNLDVMPLEKDFPTAVMTLSESCCSLERKGEGSIALDRTCNVVLASNATAPAVFMKECHFEHGVETLAKLSPEALGTNGSSRTERMTMDFNTSFKQENRVSPIILSLGSQETGALGSASKEKFSDKMNSNEDQLRPKRELDLGVGHVVTGVDSHRDLSMEKVNSWQRKNKKRPHIDLSETVTLASAPTCQRMFWNDILADGEEASKKLKTGFSGISRCSSSRGVDSFSDSFASLGNDLGSCSSVEDKQLDEVCHEKIIHEDLGTKERYFFPVNSHNLNDSQLGHSSMSLKGLSPEYEEQGHDVFPNLELALGAERKPVNKGMLPFFVGVVNEKFDQDKHPDSITNEREEGGVAASLSLSLSFPSSDNGQHVKPVSKLEQLLPKRHRANSSVPLFGGFADK</sequence>
<evidence type="ECO:0000256" key="6">
    <source>
        <dbReference type="SAM" id="MobiDB-lite"/>
    </source>
</evidence>
<accession>A0AAD7PBW1</accession>
<feature type="domain" description="AIPP2-like SPOC-like" evidence="7">
    <location>
        <begin position="771"/>
        <end position="902"/>
    </location>
</feature>
<feature type="region of interest" description="Disordered" evidence="6">
    <location>
        <begin position="310"/>
        <end position="370"/>
    </location>
</feature>
<dbReference type="PANTHER" id="PTHR33304">
    <property type="match status" value="1"/>
</dbReference>
<protein>
    <submittedName>
        <fullName evidence="8">RING/FYVE/PHD zinc finger protein</fullName>
    </submittedName>
</protein>
<dbReference type="InterPro" id="IPR049914">
    <property type="entry name" value="PHD1-3/5-6"/>
</dbReference>
<proteinExistence type="predicted"/>
<keyword evidence="2" id="KW-0863">Zinc-finger</keyword>
<evidence type="ECO:0000256" key="4">
    <source>
        <dbReference type="ARBA" id="ARBA00023015"/>
    </source>
</evidence>
<feature type="compositionally biased region" description="Polar residues" evidence="6">
    <location>
        <begin position="347"/>
        <end position="370"/>
    </location>
</feature>
<evidence type="ECO:0000256" key="3">
    <source>
        <dbReference type="ARBA" id="ARBA00022833"/>
    </source>
</evidence>
<dbReference type="Pfam" id="PF23121">
    <property type="entry name" value="SPOC_AIPP2"/>
    <property type="match status" value="1"/>
</dbReference>
<feature type="region of interest" description="Disordered" evidence="6">
    <location>
        <begin position="112"/>
        <end position="141"/>
    </location>
</feature>
<dbReference type="GO" id="GO:0008270">
    <property type="term" value="F:zinc ion binding"/>
    <property type="evidence" value="ECO:0007669"/>
    <property type="project" value="UniProtKB-KW"/>
</dbReference>
<dbReference type="SUPFAM" id="SSF57903">
    <property type="entry name" value="FYVE/PHD zinc finger"/>
    <property type="match status" value="1"/>
</dbReference>
<evidence type="ECO:0000256" key="5">
    <source>
        <dbReference type="ARBA" id="ARBA00023163"/>
    </source>
</evidence>
<dbReference type="Gene3D" id="3.30.40.10">
    <property type="entry name" value="Zinc/RING finger domain, C3HC4 (zinc finger)"/>
    <property type="match status" value="1"/>
</dbReference>
<name>A0AAD7PBW1_QUISA</name>
<organism evidence="8 9">
    <name type="scientific">Quillaja saponaria</name>
    <name type="common">Soap bark tree</name>
    <dbReference type="NCBI Taxonomy" id="32244"/>
    <lineage>
        <taxon>Eukaryota</taxon>
        <taxon>Viridiplantae</taxon>
        <taxon>Streptophyta</taxon>
        <taxon>Embryophyta</taxon>
        <taxon>Tracheophyta</taxon>
        <taxon>Spermatophyta</taxon>
        <taxon>Magnoliopsida</taxon>
        <taxon>eudicotyledons</taxon>
        <taxon>Gunneridae</taxon>
        <taxon>Pentapetalae</taxon>
        <taxon>rosids</taxon>
        <taxon>fabids</taxon>
        <taxon>Fabales</taxon>
        <taxon>Quillajaceae</taxon>
        <taxon>Quillaja</taxon>
    </lineage>
</organism>
<dbReference type="Proteomes" id="UP001163823">
    <property type="component" value="Chromosome 12"/>
</dbReference>
<keyword evidence="9" id="KW-1185">Reference proteome</keyword>
<evidence type="ECO:0000313" key="9">
    <source>
        <dbReference type="Proteomes" id="UP001163823"/>
    </source>
</evidence>
<gene>
    <name evidence="8" type="ORF">O6P43_030200</name>
</gene>